<keyword evidence="4" id="KW-1185">Reference proteome</keyword>
<feature type="compositionally biased region" description="Polar residues" evidence="1">
    <location>
        <begin position="27"/>
        <end position="44"/>
    </location>
</feature>
<evidence type="ECO:0000313" key="4">
    <source>
        <dbReference type="Proteomes" id="UP000324222"/>
    </source>
</evidence>
<reference evidence="3 4" key="1">
    <citation type="submission" date="2019-05" db="EMBL/GenBank/DDBJ databases">
        <title>Another draft genome of Portunus trituberculatus and its Hox gene families provides insights of decapod evolution.</title>
        <authorList>
            <person name="Jeong J.-H."/>
            <person name="Song I."/>
            <person name="Kim S."/>
            <person name="Choi T."/>
            <person name="Kim D."/>
            <person name="Ryu S."/>
            <person name="Kim W."/>
        </authorList>
    </citation>
    <scope>NUCLEOTIDE SEQUENCE [LARGE SCALE GENOMIC DNA]</scope>
    <source>
        <tissue evidence="3">Muscle</tissue>
    </source>
</reference>
<sequence length="50" mass="5251">MWVSVYAIVVLGAAGVLAESPEKDNVVNRQGSTEEQTNGTTPFSIASVVK</sequence>
<feature type="signal peptide" evidence="2">
    <location>
        <begin position="1"/>
        <end position="18"/>
    </location>
</feature>
<evidence type="ECO:0000256" key="1">
    <source>
        <dbReference type="SAM" id="MobiDB-lite"/>
    </source>
</evidence>
<name>A0A5B7JLG6_PORTR</name>
<dbReference type="AlphaFoldDB" id="A0A5B7JLG6"/>
<proteinExistence type="predicted"/>
<dbReference type="EMBL" id="VSRR010096518">
    <property type="protein sequence ID" value="MPC93898.1"/>
    <property type="molecule type" value="Genomic_DNA"/>
</dbReference>
<gene>
    <name evidence="3" type="ORF">E2C01_089043</name>
</gene>
<feature type="chain" id="PRO_5023078985" evidence="2">
    <location>
        <begin position="19"/>
        <end position="50"/>
    </location>
</feature>
<evidence type="ECO:0000256" key="2">
    <source>
        <dbReference type="SAM" id="SignalP"/>
    </source>
</evidence>
<evidence type="ECO:0000313" key="3">
    <source>
        <dbReference type="EMBL" id="MPC93898.1"/>
    </source>
</evidence>
<feature type="region of interest" description="Disordered" evidence="1">
    <location>
        <begin position="22"/>
        <end position="50"/>
    </location>
</feature>
<protein>
    <submittedName>
        <fullName evidence="3">Uncharacterized protein</fullName>
    </submittedName>
</protein>
<comment type="caution">
    <text evidence="3">The sequence shown here is derived from an EMBL/GenBank/DDBJ whole genome shotgun (WGS) entry which is preliminary data.</text>
</comment>
<keyword evidence="2" id="KW-0732">Signal</keyword>
<dbReference type="Proteomes" id="UP000324222">
    <property type="component" value="Unassembled WGS sequence"/>
</dbReference>
<accession>A0A5B7JLG6</accession>
<organism evidence="3 4">
    <name type="scientific">Portunus trituberculatus</name>
    <name type="common">Swimming crab</name>
    <name type="synonym">Neptunus trituberculatus</name>
    <dbReference type="NCBI Taxonomy" id="210409"/>
    <lineage>
        <taxon>Eukaryota</taxon>
        <taxon>Metazoa</taxon>
        <taxon>Ecdysozoa</taxon>
        <taxon>Arthropoda</taxon>
        <taxon>Crustacea</taxon>
        <taxon>Multicrustacea</taxon>
        <taxon>Malacostraca</taxon>
        <taxon>Eumalacostraca</taxon>
        <taxon>Eucarida</taxon>
        <taxon>Decapoda</taxon>
        <taxon>Pleocyemata</taxon>
        <taxon>Brachyura</taxon>
        <taxon>Eubrachyura</taxon>
        <taxon>Portunoidea</taxon>
        <taxon>Portunidae</taxon>
        <taxon>Portuninae</taxon>
        <taxon>Portunus</taxon>
    </lineage>
</organism>